<evidence type="ECO:0000313" key="2">
    <source>
        <dbReference type="Proteomes" id="UP000269154"/>
    </source>
</evidence>
<name>A0A3N6R8G1_9CYAN</name>
<accession>A0A3N6R8G1</accession>
<gene>
    <name evidence="1" type="ORF">D5R40_24905</name>
</gene>
<dbReference type="InterPro" id="IPR045680">
    <property type="entry name" value="DUF6200"/>
</dbReference>
<comment type="caution">
    <text evidence="1">The sequence shown here is derived from an EMBL/GenBank/DDBJ whole genome shotgun (WGS) entry which is preliminary data.</text>
</comment>
<dbReference type="Pfam" id="PF19702">
    <property type="entry name" value="DUF6200"/>
    <property type="match status" value="1"/>
</dbReference>
<proteinExistence type="predicted"/>
<keyword evidence="2" id="KW-1185">Reference proteome</keyword>
<dbReference type="RefSeq" id="WP_124155347.1">
    <property type="nucleotide sequence ID" value="NZ_CAWOLW010000108.1"/>
</dbReference>
<organism evidence="1 2">
    <name type="scientific">Okeania hirsuta</name>
    <dbReference type="NCBI Taxonomy" id="1458930"/>
    <lineage>
        <taxon>Bacteria</taxon>
        <taxon>Bacillati</taxon>
        <taxon>Cyanobacteriota</taxon>
        <taxon>Cyanophyceae</taxon>
        <taxon>Oscillatoriophycideae</taxon>
        <taxon>Oscillatoriales</taxon>
        <taxon>Microcoleaceae</taxon>
        <taxon>Okeania</taxon>
    </lineage>
</organism>
<dbReference type="OrthoDB" id="467464at2"/>
<protein>
    <submittedName>
        <fullName evidence="1">Uncharacterized protein</fullName>
    </submittedName>
</protein>
<dbReference type="AlphaFoldDB" id="A0A3N6R8G1"/>
<sequence length="80" mass="8862">MVMSSDTSEKSLKQQANTVVLEFGGAKSDDIDDLRRGEGKVFKRIGQTIEKLQESGEISDNIQPIIVILKKKKSKKGLLD</sequence>
<dbReference type="EMBL" id="RCBY01000196">
    <property type="protein sequence ID" value="RQH29189.1"/>
    <property type="molecule type" value="Genomic_DNA"/>
</dbReference>
<reference evidence="1 2" key="1">
    <citation type="journal article" date="2018" name="ACS Chem. Biol.">
        <title>Ketoreductase domain dysfunction expands chemodiversity: malyngamide biosynthesis in the cyanobacterium Okeania hirsuta.</title>
        <authorList>
            <person name="Moss N.A."/>
            <person name="Leao T."/>
            <person name="Rankin M."/>
            <person name="McCullough T.M."/>
            <person name="Qu P."/>
            <person name="Korobeynikov A."/>
            <person name="Smith J.L."/>
            <person name="Gerwick L."/>
            <person name="Gerwick W.H."/>
        </authorList>
    </citation>
    <scope>NUCLEOTIDE SEQUENCE [LARGE SCALE GENOMIC DNA]</scope>
    <source>
        <strain evidence="1 2">PAB10Feb10-1</strain>
    </source>
</reference>
<dbReference type="Proteomes" id="UP000269154">
    <property type="component" value="Unassembled WGS sequence"/>
</dbReference>
<evidence type="ECO:0000313" key="1">
    <source>
        <dbReference type="EMBL" id="RQH29189.1"/>
    </source>
</evidence>